<feature type="region of interest" description="Disordered" evidence="6">
    <location>
        <begin position="418"/>
        <end position="438"/>
    </location>
</feature>
<protein>
    <recommendedName>
        <fullName evidence="10">MFS transporter</fullName>
    </recommendedName>
</protein>
<dbReference type="RefSeq" id="WP_345476653.1">
    <property type="nucleotide sequence ID" value="NZ_BAABLW010000002.1"/>
</dbReference>
<feature type="transmembrane region" description="Helical" evidence="7">
    <location>
        <begin position="175"/>
        <end position="195"/>
    </location>
</feature>
<evidence type="ECO:0000256" key="4">
    <source>
        <dbReference type="ARBA" id="ARBA00022989"/>
    </source>
</evidence>
<gene>
    <name evidence="8" type="ORF">GCM10025790_06670</name>
</gene>
<name>A0ABP9FSL6_9MICC</name>
<sequence length="438" mass="45120">MTMRPSASLRARSHIVIFWLTVLTAASRTSALLLALPWLALQETGSATIVGALGALTLLAGQLLAPLLMLFADRLGRWRTAVAADVLTLAGCGAAALLVEAGMFTVAAMMVLGPLLAIGRGVGSATRKALVPDLAEEHRVRYSTVTAGREVMIVAGFVVSPIVSGYMLVDGASGASVFWMCVGFSLLSMVGMLLIPRHLGVVEHTDPGGFSVIRTPRRSLVSTMREHPALTRAVLMTAAVAAVAAVFQQVGAPVIAESIGDSDQLGLLIAGYALGSVAGVGLHVLAARTLGRFSTVVFGVALGVLGFALLPFLLEAGWAPGVGALVGAGLGMTNPLWATATAEYSPHHARSTVVAAQVLAAGAVGGLAPLAAGIGVEHLGVVPVMWVVATYWAGCCLLWLWRADTELTPRVIGQQMSPSFEQSGVNDHQSSGASRPTA</sequence>
<feature type="transmembrane region" description="Helical" evidence="7">
    <location>
        <begin position="47"/>
        <end position="71"/>
    </location>
</feature>
<dbReference type="EMBL" id="BAABLW010000002">
    <property type="protein sequence ID" value="GAA4914410.1"/>
    <property type="molecule type" value="Genomic_DNA"/>
</dbReference>
<organism evidence="8 9">
    <name type="scientific">Nesterenkonia rhizosphaerae</name>
    <dbReference type="NCBI Taxonomy" id="1348272"/>
    <lineage>
        <taxon>Bacteria</taxon>
        <taxon>Bacillati</taxon>
        <taxon>Actinomycetota</taxon>
        <taxon>Actinomycetes</taxon>
        <taxon>Micrococcales</taxon>
        <taxon>Micrococcaceae</taxon>
        <taxon>Nesterenkonia</taxon>
    </lineage>
</organism>
<evidence type="ECO:0000256" key="6">
    <source>
        <dbReference type="SAM" id="MobiDB-lite"/>
    </source>
</evidence>
<feature type="transmembrane region" description="Helical" evidence="7">
    <location>
        <begin position="151"/>
        <end position="169"/>
    </location>
</feature>
<dbReference type="InterPro" id="IPR011701">
    <property type="entry name" value="MFS"/>
</dbReference>
<accession>A0ABP9FSL6</accession>
<comment type="subcellular location">
    <subcellularLocation>
        <location evidence="1">Cell membrane</location>
        <topology evidence="1">Multi-pass membrane protein</topology>
    </subcellularLocation>
</comment>
<feature type="transmembrane region" description="Helical" evidence="7">
    <location>
        <begin position="293"/>
        <end position="312"/>
    </location>
</feature>
<feature type="transmembrane region" description="Helical" evidence="7">
    <location>
        <begin position="267"/>
        <end position="286"/>
    </location>
</feature>
<keyword evidence="4 7" id="KW-1133">Transmembrane helix</keyword>
<reference evidence="9" key="1">
    <citation type="journal article" date="2019" name="Int. J. Syst. Evol. Microbiol.">
        <title>The Global Catalogue of Microorganisms (GCM) 10K type strain sequencing project: providing services to taxonomists for standard genome sequencing and annotation.</title>
        <authorList>
            <consortium name="The Broad Institute Genomics Platform"/>
            <consortium name="The Broad Institute Genome Sequencing Center for Infectious Disease"/>
            <person name="Wu L."/>
            <person name="Ma J."/>
        </authorList>
    </citation>
    <scope>NUCLEOTIDE SEQUENCE [LARGE SCALE GENOMIC DNA]</scope>
    <source>
        <strain evidence="9">JCM 19129</strain>
    </source>
</reference>
<evidence type="ECO:0000313" key="8">
    <source>
        <dbReference type="EMBL" id="GAA4914410.1"/>
    </source>
</evidence>
<evidence type="ECO:0000256" key="3">
    <source>
        <dbReference type="ARBA" id="ARBA00022692"/>
    </source>
</evidence>
<evidence type="ECO:0000256" key="1">
    <source>
        <dbReference type="ARBA" id="ARBA00004651"/>
    </source>
</evidence>
<feature type="transmembrane region" description="Helical" evidence="7">
    <location>
        <begin position="380"/>
        <end position="401"/>
    </location>
</feature>
<dbReference type="PANTHER" id="PTHR23513">
    <property type="entry name" value="INTEGRAL MEMBRANE EFFLUX PROTEIN-RELATED"/>
    <property type="match status" value="1"/>
</dbReference>
<evidence type="ECO:0008006" key="10">
    <source>
        <dbReference type="Google" id="ProtNLM"/>
    </source>
</evidence>
<dbReference type="Pfam" id="PF07690">
    <property type="entry name" value="MFS_1"/>
    <property type="match status" value="1"/>
</dbReference>
<feature type="transmembrane region" description="Helical" evidence="7">
    <location>
        <begin position="352"/>
        <end position="374"/>
    </location>
</feature>
<feature type="transmembrane region" description="Helical" evidence="7">
    <location>
        <begin position="229"/>
        <end position="247"/>
    </location>
</feature>
<keyword evidence="2" id="KW-1003">Cell membrane</keyword>
<dbReference type="InterPro" id="IPR036259">
    <property type="entry name" value="MFS_trans_sf"/>
</dbReference>
<proteinExistence type="predicted"/>
<dbReference type="SUPFAM" id="SSF103473">
    <property type="entry name" value="MFS general substrate transporter"/>
    <property type="match status" value="1"/>
</dbReference>
<keyword evidence="3 7" id="KW-0812">Transmembrane</keyword>
<dbReference type="Gene3D" id="1.20.1250.20">
    <property type="entry name" value="MFS general substrate transporter like domains"/>
    <property type="match status" value="1"/>
</dbReference>
<feature type="transmembrane region" description="Helical" evidence="7">
    <location>
        <begin position="78"/>
        <end position="98"/>
    </location>
</feature>
<evidence type="ECO:0000256" key="2">
    <source>
        <dbReference type="ARBA" id="ARBA00022475"/>
    </source>
</evidence>
<evidence type="ECO:0000313" key="9">
    <source>
        <dbReference type="Proteomes" id="UP001500368"/>
    </source>
</evidence>
<evidence type="ECO:0000256" key="7">
    <source>
        <dbReference type="SAM" id="Phobius"/>
    </source>
</evidence>
<keyword evidence="9" id="KW-1185">Reference proteome</keyword>
<comment type="caution">
    <text evidence="8">The sequence shown here is derived from an EMBL/GenBank/DDBJ whole genome shotgun (WGS) entry which is preliminary data.</text>
</comment>
<keyword evidence="5 7" id="KW-0472">Membrane</keyword>
<dbReference type="Proteomes" id="UP001500368">
    <property type="component" value="Unassembled WGS sequence"/>
</dbReference>
<dbReference type="PANTHER" id="PTHR23513:SF6">
    <property type="entry name" value="MAJOR FACILITATOR SUPERFAMILY ASSOCIATED DOMAIN-CONTAINING PROTEIN"/>
    <property type="match status" value="1"/>
</dbReference>
<feature type="transmembrane region" description="Helical" evidence="7">
    <location>
        <begin position="318"/>
        <end position="340"/>
    </location>
</feature>
<evidence type="ECO:0000256" key="5">
    <source>
        <dbReference type="ARBA" id="ARBA00023136"/>
    </source>
</evidence>